<keyword evidence="2" id="KW-1185">Reference proteome</keyword>
<reference evidence="1 2" key="1">
    <citation type="journal article" date="2012" name="Proc. Natl. Acad. Sci. U.S.A.">
        <title>Genome streamlining and chemical defense in a coral reef symbiosis.</title>
        <authorList>
            <person name="Kwan J.C."/>
            <person name="Donia M.S."/>
            <person name="Han A.W."/>
            <person name="Hirose E."/>
            <person name="Haygood M.G."/>
            <person name="Schmidt E.W."/>
        </authorList>
    </citation>
    <scope>NUCLEOTIDE SEQUENCE [LARGE SCALE GENOMIC DNA]</scope>
    <source>
        <strain evidence="1 2">L2</strain>
    </source>
</reference>
<sequence>MLFTTVENLTTLVDIQTIVNTIKLFNLTKNKEIYYYIKKFIIHRHILLHLIDIYNIKSGIINS</sequence>
<accession>K7Z5V2</accession>
<dbReference type="AlphaFoldDB" id="K7Z5V2"/>
<gene>
    <name evidence="1" type="ORF">A1OE_1280</name>
</gene>
<evidence type="ECO:0000313" key="2">
    <source>
        <dbReference type="Proteomes" id="UP000010077"/>
    </source>
</evidence>
<dbReference type="KEGG" id="thal:A1OE_1280"/>
<name>K7Z5V2_9PROT</name>
<organism evidence="1 2">
    <name type="scientific">Candidatus Endolissoclinum faulkneri L2</name>
    <dbReference type="NCBI Taxonomy" id="1193729"/>
    <lineage>
        <taxon>Bacteria</taxon>
        <taxon>Pseudomonadati</taxon>
        <taxon>Pseudomonadota</taxon>
        <taxon>Alphaproteobacteria</taxon>
        <taxon>Rhodospirillales</taxon>
        <taxon>Rhodospirillaceae</taxon>
        <taxon>Candidatus Endolissoclinum</taxon>
    </lineage>
</organism>
<dbReference type="EMBL" id="CP003539">
    <property type="protein sequence ID" value="AFX99453.1"/>
    <property type="molecule type" value="Genomic_DNA"/>
</dbReference>
<evidence type="ECO:0000313" key="1">
    <source>
        <dbReference type="EMBL" id="AFX99453.1"/>
    </source>
</evidence>
<proteinExistence type="predicted"/>
<protein>
    <submittedName>
        <fullName evidence="1">Uncharacterized protein</fullName>
    </submittedName>
</protein>
<dbReference type="HOGENOM" id="CLU_2877400_0_0_5"/>
<dbReference type="Proteomes" id="UP000010077">
    <property type="component" value="Chromosome"/>
</dbReference>